<dbReference type="Proteomes" id="UP000225889">
    <property type="component" value="Unassembled WGS sequence"/>
</dbReference>
<keyword evidence="4 6" id="KW-0472">Membrane</keyword>
<evidence type="ECO:0000256" key="4">
    <source>
        <dbReference type="ARBA" id="ARBA00023136"/>
    </source>
</evidence>
<dbReference type="NCBIfam" id="TIGR03062">
    <property type="entry name" value="pip_yhgE_Cterm"/>
    <property type="match status" value="1"/>
</dbReference>
<evidence type="ECO:0000259" key="7">
    <source>
        <dbReference type="Pfam" id="PF12698"/>
    </source>
</evidence>
<dbReference type="Pfam" id="PF12698">
    <property type="entry name" value="ABC2_membrane_3"/>
    <property type="match status" value="1"/>
</dbReference>
<comment type="subcellular location">
    <subcellularLocation>
        <location evidence="1">Membrane</location>
        <topology evidence="1">Multi-pass membrane protein</topology>
    </subcellularLocation>
</comment>
<dbReference type="RefSeq" id="WP_099391624.1">
    <property type="nucleotide sequence ID" value="NZ_PDYF01000009.1"/>
</dbReference>
<feature type="coiled-coil region" evidence="5">
    <location>
        <begin position="191"/>
        <end position="246"/>
    </location>
</feature>
<keyword evidence="3 6" id="KW-1133">Transmembrane helix</keyword>
<feature type="transmembrane region" description="Helical" evidence="6">
    <location>
        <begin position="764"/>
        <end position="785"/>
    </location>
</feature>
<dbReference type="GO" id="GO:0016020">
    <property type="term" value="C:membrane"/>
    <property type="evidence" value="ECO:0007669"/>
    <property type="project" value="UniProtKB-SubCell"/>
</dbReference>
<sequence>MKTVKKIFFDDVISLIKNFFALTIVVGICFLPALYAWFNIYSNWDPYANTGALKIAAVSLDEGFTDYEGEYHNQGDTIIENLHENTAVDWQFVETSDEAINGVYSGKYYAAVVIDKQFTYNMYNVLTEEVNRPTLLFYENQKKNPVATKISDTVVQSLQNNINVAFTEVVVSRVFSSASDVSADLEEKGGLDETIEKLESLSNDLNGYQNTITEIIDNDAQLQAALQQAKTDANNIQQQAQSAANAVANSASVSQNANITLSSYADDINSAINLINTKASEINQYLDIAAASNDAKVIADNIKMALQKMAEIELITANLPNNLGDIVFEQAKSDILSKLNNAQSALTIAAGPLQTLSDNLESISATLEALGITGLTQEQIQFLYSVGIIDEATYQKIVQLSDVEAQKAEIQNIIGKINALNSEINNLIELTNSVNYEDIDTSKIQEKLDKINSIDTEKLALLGEQKLKEIVSNIKTNSDGLENLIKTQLKDKVSEGLTSLTGTLNNTNALLNSVGETFGNLVVVFSAIDNTIDCANTSLDKTREVIVYVNGRLIDVINQVKNAASNEKISVLVNALSGDPEVYGKFFSTPVEVVTEAVYPVENYGSAVAPFYSTLAFWVGALILTAIIKIKPDKDKYPDASARQLYFGRYVLYWLLGQIQAVIIVLGDLFLLHVQCIHPGLFMLAASVIATTFTILIYSIVVTWGDAGKALAVVIVVIQIAGSSGTYPIELLPDFFKKVYIFFPFPYAINAIRECLCGMYELDYLKYLGCLGIFIAVSLVIGLLIRVPFESLNHYMEERMEDTEMM</sequence>
<keyword evidence="2 6" id="KW-0812">Transmembrane</keyword>
<protein>
    <recommendedName>
        <fullName evidence="7">ABC-2 type transporter transmembrane domain-containing protein</fullName>
    </recommendedName>
</protein>
<feature type="transmembrane region" description="Helical" evidence="6">
    <location>
        <begin position="611"/>
        <end position="630"/>
    </location>
</feature>
<feature type="transmembrane region" description="Helical" evidence="6">
    <location>
        <begin position="710"/>
        <end position="729"/>
    </location>
</feature>
<dbReference type="InterPro" id="IPR013525">
    <property type="entry name" value="ABC2_TM"/>
</dbReference>
<evidence type="ECO:0000256" key="1">
    <source>
        <dbReference type="ARBA" id="ARBA00004141"/>
    </source>
</evidence>
<feature type="transmembrane region" description="Helical" evidence="6">
    <location>
        <begin position="12"/>
        <end position="38"/>
    </location>
</feature>
<evidence type="ECO:0000313" key="8">
    <source>
        <dbReference type="EMBL" id="PHU35429.1"/>
    </source>
</evidence>
<evidence type="ECO:0000256" key="6">
    <source>
        <dbReference type="SAM" id="Phobius"/>
    </source>
</evidence>
<keyword evidence="5" id="KW-0175">Coiled coil</keyword>
<feature type="coiled-coil region" evidence="5">
    <location>
        <begin position="403"/>
        <end position="430"/>
    </location>
</feature>
<comment type="caution">
    <text evidence="8">The sequence shown here is derived from an EMBL/GenBank/DDBJ whole genome shotgun (WGS) entry which is preliminary data.</text>
</comment>
<organism evidence="8 9">
    <name type="scientific">Pseudobutyrivibrio ruminis</name>
    <dbReference type="NCBI Taxonomy" id="46206"/>
    <lineage>
        <taxon>Bacteria</taxon>
        <taxon>Bacillati</taxon>
        <taxon>Bacillota</taxon>
        <taxon>Clostridia</taxon>
        <taxon>Lachnospirales</taxon>
        <taxon>Lachnospiraceae</taxon>
        <taxon>Pseudobutyrivibrio</taxon>
    </lineage>
</organism>
<proteinExistence type="predicted"/>
<name>A0A2G3DWN0_9FIRM</name>
<evidence type="ECO:0000313" key="9">
    <source>
        <dbReference type="Proteomes" id="UP000225889"/>
    </source>
</evidence>
<dbReference type="AlphaFoldDB" id="A0A2G3DWN0"/>
<feature type="transmembrane region" description="Helical" evidence="6">
    <location>
        <begin position="651"/>
        <end position="674"/>
    </location>
</feature>
<dbReference type="InterPro" id="IPR017501">
    <property type="entry name" value="Phage_infect_YhgE_C"/>
</dbReference>
<dbReference type="PANTHER" id="PTHR43077:SF10">
    <property type="entry name" value="TRANSPORT PERMEASE PROTEIN"/>
    <property type="match status" value="1"/>
</dbReference>
<dbReference type="InterPro" id="IPR051328">
    <property type="entry name" value="T7SS_ABC-Transporter"/>
</dbReference>
<dbReference type="InterPro" id="IPR017500">
    <property type="entry name" value="Phage_infect_YhgE_N"/>
</dbReference>
<reference evidence="8 9" key="1">
    <citation type="submission" date="2017-10" db="EMBL/GenBank/DDBJ databases">
        <title>Resolving the taxonomy of Roseburia spp., Eubacterium rectale and Agathobacter spp. through phylogenomic analysis.</title>
        <authorList>
            <person name="Sheridan P.O."/>
            <person name="Walker A.W."/>
            <person name="Duncan S.H."/>
            <person name="Scott K.P."/>
            <person name="Toole P.W.O."/>
            <person name="Luis P."/>
            <person name="Flint H.J."/>
        </authorList>
    </citation>
    <scope>NUCLEOTIDE SEQUENCE [LARGE SCALE GENOMIC DNA]</scope>
    <source>
        <strain evidence="8 9">JK626</strain>
    </source>
</reference>
<gene>
    <name evidence="8" type="ORF">CSX01_04730</name>
</gene>
<accession>A0A2G3DWN0</accession>
<evidence type="ECO:0000256" key="5">
    <source>
        <dbReference type="SAM" id="Coils"/>
    </source>
</evidence>
<feature type="domain" description="ABC-2 type transporter transmembrane" evidence="7">
    <location>
        <begin position="470"/>
        <end position="784"/>
    </location>
</feature>
<dbReference type="EMBL" id="PDYF01000009">
    <property type="protein sequence ID" value="PHU35429.1"/>
    <property type="molecule type" value="Genomic_DNA"/>
</dbReference>
<dbReference type="NCBIfam" id="TIGR03061">
    <property type="entry name" value="pip_yhgE_Nterm"/>
    <property type="match status" value="1"/>
</dbReference>
<evidence type="ECO:0000256" key="3">
    <source>
        <dbReference type="ARBA" id="ARBA00022989"/>
    </source>
</evidence>
<reference evidence="8 9" key="2">
    <citation type="submission" date="2017-10" db="EMBL/GenBank/DDBJ databases">
        <authorList>
            <person name="Banno H."/>
            <person name="Chua N.-H."/>
        </authorList>
    </citation>
    <scope>NUCLEOTIDE SEQUENCE [LARGE SCALE GENOMIC DNA]</scope>
    <source>
        <strain evidence="8 9">JK626</strain>
    </source>
</reference>
<evidence type="ECO:0000256" key="2">
    <source>
        <dbReference type="ARBA" id="ARBA00022692"/>
    </source>
</evidence>
<dbReference type="PANTHER" id="PTHR43077">
    <property type="entry name" value="TRANSPORT PERMEASE YVFS-RELATED"/>
    <property type="match status" value="1"/>
</dbReference>
<feature type="transmembrane region" description="Helical" evidence="6">
    <location>
        <begin position="680"/>
        <end position="703"/>
    </location>
</feature>